<reference evidence="1 2" key="1">
    <citation type="submission" date="2015-04" db="EMBL/GenBank/DDBJ databases">
        <title>Complete Genome Sequence of Kosmotoga pacifica SLHLJ1.</title>
        <authorList>
            <person name="Jiang L.J."/>
            <person name="Shao Z.Z."/>
            <person name="Jebbar M."/>
        </authorList>
    </citation>
    <scope>NUCLEOTIDE SEQUENCE [LARGE SCALE GENOMIC DNA]</scope>
    <source>
        <strain evidence="1 2">SLHLJ1</strain>
    </source>
</reference>
<dbReference type="Gene3D" id="1.20.120.330">
    <property type="entry name" value="Nucleotidyltransferases domain 2"/>
    <property type="match status" value="1"/>
</dbReference>
<sequence length="122" mass="14403">MGFTWDEFLEIAKFLKQLHPSNNNYSDECIVRTIVDRAYYSAFNIARDKAVKKGYQKQGAKDHRKLPIFFRSKRPEIAGALEELRDLRNNCSYEIKWIDSRSILDVEEYVILQAEKVLDELK</sequence>
<evidence type="ECO:0000313" key="2">
    <source>
        <dbReference type="Proteomes" id="UP000035159"/>
    </source>
</evidence>
<dbReference type="STRING" id="1330330.IX53_01670"/>
<proteinExistence type="predicted"/>
<keyword evidence="2" id="KW-1185">Reference proteome</keyword>
<gene>
    <name evidence="1" type="ORF">IX53_01670</name>
</gene>
<dbReference type="Proteomes" id="UP000035159">
    <property type="component" value="Chromosome"/>
</dbReference>
<dbReference type="AlphaFoldDB" id="A0A0G2Z9I0"/>
<accession>A0A0G2Z9I0</accession>
<dbReference type="KEGG" id="kpf:IX53_01670"/>
<evidence type="ECO:0008006" key="3">
    <source>
        <dbReference type="Google" id="ProtNLM"/>
    </source>
</evidence>
<evidence type="ECO:0000313" key="1">
    <source>
        <dbReference type="EMBL" id="AKI96741.1"/>
    </source>
</evidence>
<name>A0A0G2Z9I0_9BACT</name>
<dbReference type="EMBL" id="CP011232">
    <property type="protein sequence ID" value="AKI96741.1"/>
    <property type="molecule type" value="Genomic_DNA"/>
</dbReference>
<protein>
    <recommendedName>
        <fullName evidence="3">HEPN domain-containing protein</fullName>
    </recommendedName>
</protein>
<dbReference type="PATRIC" id="fig|1330330.3.peg.338"/>
<organism evidence="1 2">
    <name type="scientific">Kosmotoga pacifica</name>
    <dbReference type="NCBI Taxonomy" id="1330330"/>
    <lineage>
        <taxon>Bacteria</taxon>
        <taxon>Thermotogati</taxon>
        <taxon>Thermotogota</taxon>
        <taxon>Thermotogae</taxon>
        <taxon>Kosmotogales</taxon>
        <taxon>Kosmotogaceae</taxon>
        <taxon>Kosmotoga</taxon>
    </lineage>
</organism>